<protein>
    <submittedName>
        <fullName evidence="2">Uncharacterized protein</fullName>
    </submittedName>
</protein>
<name>A0A926ISQ8_9FIRM</name>
<feature type="coiled-coil region" evidence="1">
    <location>
        <begin position="61"/>
        <end position="88"/>
    </location>
</feature>
<proteinExistence type="predicted"/>
<sequence>MAYDAINAIIGIEKKAQEIIAPASKAQAEFDESLKAEKEKIYAAKNAEYEESISAFKKAGEEEAEKLIKDADKSAAAAKEKLDKMYEQNCGKWLDGLLKKVLGQV</sequence>
<evidence type="ECO:0000313" key="3">
    <source>
        <dbReference type="Proteomes" id="UP000647416"/>
    </source>
</evidence>
<dbReference type="AlphaFoldDB" id="A0A926ISQ8"/>
<dbReference type="RefSeq" id="WP_178348624.1">
    <property type="nucleotide sequence ID" value="NZ_JACRTE010000007.1"/>
</dbReference>
<keyword evidence="1" id="KW-0175">Coiled coil</keyword>
<organism evidence="2 3">
    <name type="scientific">Qingrenia yutianensis</name>
    <dbReference type="NCBI Taxonomy" id="2763676"/>
    <lineage>
        <taxon>Bacteria</taxon>
        <taxon>Bacillati</taxon>
        <taxon>Bacillota</taxon>
        <taxon>Clostridia</taxon>
        <taxon>Eubacteriales</taxon>
        <taxon>Oscillospiraceae</taxon>
        <taxon>Qingrenia</taxon>
    </lineage>
</organism>
<dbReference type="Gene3D" id="1.20.5.2950">
    <property type="match status" value="1"/>
</dbReference>
<evidence type="ECO:0000313" key="2">
    <source>
        <dbReference type="EMBL" id="MBC8596654.1"/>
    </source>
</evidence>
<evidence type="ECO:0000256" key="1">
    <source>
        <dbReference type="SAM" id="Coils"/>
    </source>
</evidence>
<dbReference type="EMBL" id="JACRTE010000007">
    <property type="protein sequence ID" value="MBC8596654.1"/>
    <property type="molecule type" value="Genomic_DNA"/>
</dbReference>
<accession>A0A926ISQ8</accession>
<gene>
    <name evidence="2" type="ORF">H8706_07195</name>
</gene>
<keyword evidence="3" id="KW-1185">Reference proteome</keyword>
<dbReference type="Proteomes" id="UP000647416">
    <property type="component" value="Unassembled WGS sequence"/>
</dbReference>
<reference evidence="2" key="1">
    <citation type="submission" date="2020-08" db="EMBL/GenBank/DDBJ databases">
        <title>Genome public.</title>
        <authorList>
            <person name="Liu C."/>
            <person name="Sun Q."/>
        </authorList>
    </citation>
    <scope>NUCLEOTIDE SEQUENCE</scope>
    <source>
        <strain evidence="2">NSJ-50</strain>
    </source>
</reference>
<comment type="caution">
    <text evidence="2">The sequence shown here is derived from an EMBL/GenBank/DDBJ whole genome shotgun (WGS) entry which is preliminary data.</text>
</comment>